<dbReference type="EMBL" id="JAUZQE010000060">
    <property type="protein sequence ID" value="MDR4127167.1"/>
    <property type="molecule type" value="Genomic_DNA"/>
</dbReference>
<dbReference type="Proteomes" id="UP001232156">
    <property type="component" value="Unassembled WGS sequence"/>
</dbReference>
<organism evidence="3 4">
    <name type="scientific">Yanghanlia caeni</name>
    <dbReference type="NCBI Taxonomy" id="3064283"/>
    <lineage>
        <taxon>Bacteria</taxon>
        <taxon>Pseudomonadati</taxon>
        <taxon>Pseudomonadota</taxon>
        <taxon>Betaproteobacteria</taxon>
        <taxon>Burkholderiales</taxon>
        <taxon>Alcaligenaceae</taxon>
        <taxon>Yanghanlia</taxon>
    </lineage>
</organism>
<dbReference type="Gene3D" id="3.40.190.170">
    <property type="entry name" value="Bacterial extracellular solute-binding protein, family 7"/>
    <property type="match status" value="1"/>
</dbReference>
<dbReference type="PIRSF" id="PIRSF039026">
    <property type="entry name" value="SiaP"/>
    <property type="match status" value="1"/>
</dbReference>
<evidence type="ECO:0000256" key="1">
    <source>
        <dbReference type="ARBA" id="ARBA00022729"/>
    </source>
</evidence>
<dbReference type="RefSeq" id="WP_347287705.1">
    <property type="nucleotide sequence ID" value="NZ_JAUZQE010000060.1"/>
</dbReference>
<dbReference type="Pfam" id="PF03480">
    <property type="entry name" value="DctP"/>
    <property type="match status" value="1"/>
</dbReference>
<dbReference type="PANTHER" id="PTHR33376:SF5">
    <property type="entry name" value="EXTRACYTOPLASMIC SOLUTE RECEPTOR PROTEIN"/>
    <property type="match status" value="1"/>
</dbReference>
<keyword evidence="4" id="KW-1185">Reference proteome</keyword>
<accession>A0ABU1D9V2</accession>
<dbReference type="InterPro" id="IPR018389">
    <property type="entry name" value="DctP_fam"/>
</dbReference>
<reference evidence="3 4" key="1">
    <citation type="submission" date="2023-08" db="EMBL/GenBank/DDBJ databases">
        <title>Alcaligenaceae gen. nov., a novel taxon isolated from the sludge of Yixing Pesticide Factory.</title>
        <authorList>
            <person name="Ruan L."/>
        </authorList>
    </citation>
    <scope>NUCLEOTIDE SEQUENCE [LARGE SCALE GENOMIC DNA]</scope>
    <source>
        <strain evidence="3 4">LG-2</strain>
    </source>
</reference>
<evidence type="ECO:0000256" key="2">
    <source>
        <dbReference type="SAM" id="SignalP"/>
    </source>
</evidence>
<dbReference type="PANTHER" id="PTHR33376">
    <property type="match status" value="1"/>
</dbReference>
<keyword evidence="1 2" id="KW-0732">Signal</keyword>
<gene>
    <name evidence="3" type="ORF">Q8947_14405</name>
</gene>
<dbReference type="InterPro" id="IPR026289">
    <property type="entry name" value="SBP_TakP-like"/>
</dbReference>
<proteinExistence type="predicted"/>
<dbReference type="NCBIfam" id="NF037995">
    <property type="entry name" value="TRAP_S1"/>
    <property type="match status" value="1"/>
</dbReference>
<evidence type="ECO:0000313" key="4">
    <source>
        <dbReference type="Proteomes" id="UP001232156"/>
    </source>
</evidence>
<dbReference type="CDD" id="cd13604">
    <property type="entry name" value="PBP2_TRAP_ketoacid_lactate_like"/>
    <property type="match status" value="1"/>
</dbReference>
<sequence length="354" mass="38812">MTSRIFKFGKTVIASAIVALSFSATPALAQDKTVNIKIAGMFGSNFQPIGKHVNEMTKNVALATNNTVRMRFYEPGALVPVLGIFDAVSAGSVEAGHVGIGLYINKEPGLALFNAAPFTPDLQQFISWIYYGGGQEILDEVLAQHNMKGIFCGMLSPEAGGWFRKEINSLEDLRGLKMRIGGLGANVLERLGVSTQALGGGDVFPALERGVIDAAEFSNPGMDEPMGFDQASKYYYFPGWQNPVSPEWLIINKAVYDKLSDNQKNAIEVACGNAVIRSVAEGEILSMKAVERIREKGNVEIRKWDPEMIKQLKKAWEEEAERLASTDANFKKIWESQQAFRAANSKLADLQKLP</sequence>
<comment type="caution">
    <text evidence="3">The sequence shown here is derived from an EMBL/GenBank/DDBJ whole genome shotgun (WGS) entry which is preliminary data.</text>
</comment>
<protein>
    <submittedName>
        <fullName evidence="3">TRAP transporter substrate-binding protein</fullName>
    </submittedName>
</protein>
<dbReference type="InterPro" id="IPR038404">
    <property type="entry name" value="TRAP_DctP_sf"/>
</dbReference>
<feature type="chain" id="PRO_5046943190" evidence="2">
    <location>
        <begin position="30"/>
        <end position="354"/>
    </location>
</feature>
<name>A0ABU1D9V2_9BURK</name>
<feature type="signal peptide" evidence="2">
    <location>
        <begin position="1"/>
        <end position="29"/>
    </location>
</feature>
<evidence type="ECO:0000313" key="3">
    <source>
        <dbReference type="EMBL" id="MDR4127167.1"/>
    </source>
</evidence>
<dbReference type="Gene3D" id="3.40.190.10">
    <property type="entry name" value="Periplasmic binding protein-like II"/>
    <property type="match status" value="1"/>
</dbReference>